<reference evidence="1 2" key="1">
    <citation type="submission" date="2024-01" db="EMBL/GenBank/DDBJ databases">
        <title>Genome assemblies of Stephania.</title>
        <authorList>
            <person name="Yang L."/>
        </authorList>
    </citation>
    <scope>NUCLEOTIDE SEQUENCE [LARGE SCALE GENOMIC DNA]</scope>
    <source>
        <strain evidence="1">YNDBR</strain>
        <tissue evidence="1">Leaf</tissue>
    </source>
</reference>
<organism evidence="1 2">
    <name type="scientific">Stephania yunnanensis</name>
    <dbReference type="NCBI Taxonomy" id="152371"/>
    <lineage>
        <taxon>Eukaryota</taxon>
        <taxon>Viridiplantae</taxon>
        <taxon>Streptophyta</taxon>
        <taxon>Embryophyta</taxon>
        <taxon>Tracheophyta</taxon>
        <taxon>Spermatophyta</taxon>
        <taxon>Magnoliopsida</taxon>
        <taxon>Ranunculales</taxon>
        <taxon>Menispermaceae</taxon>
        <taxon>Menispermoideae</taxon>
        <taxon>Cissampelideae</taxon>
        <taxon>Stephania</taxon>
    </lineage>
</organism>
<evidence type="ECO:0000313" key="2">
    <source>
        <dbReference type="Proteomes" id="UP001420932"/>
    </source>
</evidence>
<dbReference type="EMBL" id="JBBNAF010000055">
    <property type="protein sequence ID" value="KAK9081364.1"/>
    <property type="molecule type" value="Genomic_DNA"/>
</dbReference>
<dbReference type="Proteomes" id="UP001420932">
    <property type="component" value="Unassembled WGS sequence"/>
</dbReference>
<keyword evidence="2" id="KW-1185">Reference proteome</keyword>
<sequence length="53" mass="6129">MPAFSMVKAKKSLAIRIATRVNLLTLSTQILVRNNEESRIFSIVRKIWKTILE</sequence>
<name>A0AAP0DUP4_9MAGN</name>
<gene>
    <name evidence="1" type="ORF">Syun_031143</name>
</gene>
<protein>
    <submittedName>
        <fullName evidence="1">Uncharacterized protein</fullName>
    </submittedName>
</protein>
<comment type="caution">
    <text evidence="1">The sequence shown here is derived from an EMBL/GenBank/DDBJ whole genome shotgun (WGS) entry which is preliminary data.</text>
</comment>
<dbReference type="AlphaFoldDB" id="A0AAP0DUP4"/>
<evidence type="ECO:0000313" key="1">
    <source>
        <dbReference type="EMBL" id="KAK9081364.1"/>
    </source>
</evidence>
<proteinExistence type="predicted"/>
<accession>A0AAP0DUP4</accession>